<gene>
    <name evidence="1" type="ordered locus">PSMK_08220</name>
</gene>
<sequence>MYVNIPSEGGIAASDPNSFNVRDVVADSIAAAVEREPLEGVYEILLPEGTTQGQHGVRPLAFVSPRSMARKRGTAETVSAALKVHSKG</sequence>
<protein>
    <submittedName>
        <fullName evidence="1">Uncharacterized protein</fullName>
    </submittedName>
</protein>
<keyword evidence="2" id="KW-1185">Reference proteome</keyword>
<dbReference type="KEGG" id="phm:PSMK_08220"/>
<accession>I0ICJ3</accession>
<name>I0ICJ3_PHYMF</name>
<dbReference type="Proteomes" id="UP000007881">
    <property type="component" value="Chromosome"/>
</dbReference>
<organism evidence="1 2">
    <name type="scientific">Phycisphaera mikurensis (strain NBRC 102666 / KCTC 22515 / FYK2301M01)</name>
    <dbReference type="NCBI Taxonomy" id="1142394"/>
    <lineage>
        <taxon>Bacteria</taxon>
        <taxon>Pseudomonadati</taxon>
        <taxon>Planctomycetota</taxon>
        <taxon>Phycisphaerae</taxon>
        <taxon>Phycisphaerales</taxon>
        <taxon>Phycisphaeraceae</taxon>
        <taxon>Phycisphaera</taxon>
    </lineage>
</organism>
<reference evidence="1 2" key="1">
    <citation type="submission" date="2012-02" db="EMBL/GenBank/DDBJ databases">
        <title>Complete genome sequence of Phycisphaera mikurensis NBRC 102666.</title>
        <authorList>
            <person name="Ankai A."/>
            <person name="Hosoyama A."/>
            <person name="Terui Y."/>
            <person name="Sekine M."/>
            <person name="Fukai R."/>
            <person name="Kato Y."/>
            <person name="Nakamura S."/>
            <person name="Yamada-Narita S."/>
            <person name="Kawakoshi A."/>
            <person name="Fukunaga Y."/>
            <person name="Yamazaki S."/>
            <person name="Fujita N."/>
        </authorList>
    </citation>
    <scope>NUCLEOTIDE SEQUENCE [LARGE SCALE GENOMIC DNA]</scope>
    <source>
        <strain evidence="2">NBRC 102666 / KCTC 22515 / FYK2301M01</strain>
    </source>
</reference>
<dbReference type="HOGENOM" id="CLU_2466342_0_0_0"/>
<dbReference type="AlphaFoldDB" id="I0ICJ3"/>
<evidence type="ECO:0000313" key="2">
    <source>
        <dbReference type="Proteomes" id="UP000007881"/>
    </source>
</evidence>
<proteinExistence type="predicted"/>
<dbReference type="EMBL" id="AP012338">
    <property type="protein sequence ID" value="BAM02981.1"/>
    <property type="molecule type" value="Genomic_DNA"/>
</dbReference>
<evidence type="ECO:0000313" key="1">
    <source>
        <dbReference type="EMBL" id="BAM02981.1"/>
    </source>
</evidence>